<dbReference type="Pfam" id="PF00169">
    <property type="entry name" value="PH"/>
    <property type="match status" value="1"/>
</dbReference>
<sequence length="1236" mass="135406">MASLVLSDSSQLRPDGFEMLPDQIMYPYAEPYDLQKHVFSAVTSDSQNLANCQKSAMNCQPAPKKRRGYCSLNTRVTPCDHAARVHPTEIRTSISPSSAVELNTASALANYATEAGLHFESPCVEEDETWKKGLDNVSSGALRPLTSDLNTPRIDSYRFSMANLEDSQDVDLDAILGELCALESQYDQAIGAGRNSHNSSKRTSAPTGHPAGVDSGRALQLQGTGSNLQQHRRTHSRSSSEGNRFKLDTAEGEKGEGVVRTESPDNDSAFSDNVSMLSSESSASSGGSGGRTDGSKSSGISSAPSPTQMDQAGRIKAEKIRIALEKMKEASVKKLFIKAFSLDGSTKSLLVDEKMTCAYVTRLLADKNHVHMDPKWAVIEHLPDLYMERVYEDHELLVENLMMWTRDSKNKLLFLERTDKIRLFTHPENYLLSHTDRGTDFDDHARAILLEEFFSSTGVGVPEVEGLLYLKADSKKGWKKHHFILRASGLYYWPKDKVKSSRDLVCLATFDVNQVYYGVGWKKKYKAPTDFCFAIKHPRLQQPKSTKYIKFLCAEDEATLQRWMVGIRLAKYGRQMMDNYRTLVDDLAQEDLDLLAHARSCSVSSIATPSQPTTPCSDEGEQTSTPTYTQHYNTDGLPGPTNRLRRQDSSRSRASSSSSSGCLSDGAPSSCEVGFECDFPSGTIKRKPSMNPKLPLTSITRQLKEVGETVGEGDVTDRCHSPGSGSSGGGTLTRNGVTRQSRRRSCAVDESGSNSGTLKRHHKHHRGSLDSARTISASSSNASTPIRERTEDLMSPTRQFVKTDVTENNLEETVELPSHEEGSCDIEIFPPPPQEMFQSTLSLDSLPPLPSELPVYTDLGGSSLSLVSLPPPPSPCIDVGSIRRPPHPVPTPQSSNSSTPTNTLSPSTTPTRTRPPCFSPPPSPRAASSPRVPPKPMSGTNKQGSLSRQQSNDSASTASTHYAVPPYLAELKAGSPMLARKASGSTVDTCVGSSPKSPNSPATPSPPHSANSPKSPILMTKQRSRTAPKKISFNFTPEEIGSPMPPSSPTYFSRSLNKKPLPPKRSESTRLSTTETSPKRLSDADSTLTPPPKDFLKDLQRVMRKKWQVAQKCKLDTSTTPHEVLGFRDPPPPIADYRETNVSNWVQEHYGHRDNLYENVYLVSGGSRTSDPQNPTVPEVTYMTSPMNRIQGVEYYSVGLNKQSANVAIAIASKKRPPPPPPKRSETTQLSTARLH</sequence>
<feature type="compositionally biased region" description="Polar residues" evidence="1">
    <location>
        <begin position="983"/>
        <end position="1000"/>
    </location>
</feature>
<dbReference type="CDD" id="cd01259">
    <property type="entry name" value="PH_APBB1IP"/>
    <property type="match status" value="1"/>
</dbReference>
<dbReference type="GO" id="GO:0007165">
    <property type="term" value="P:signal transduction"/>
    <property type="evidence" value="ECO:0007669"/>
    <property type="project" value="InterPro"/>
</dbReference>
<dbReference type="PANTHER" id="PTHR11243:SF23">
    <property type="entry name" value="LD06925P"/>
    <property type="match status" value="1"/>
</dbReference>
<dbReference type="InterPro" id="IPR000159">
    <property type="entry name" value="RA_dom"/>
</dbReference>
<dbReference type="InterPro" id="IPR011993">
    <property type="entry name" value="PH-like_dom_sf"/>
</dbReference>
<dbReference type="InterPro" id="IPR039664">
    <property type="entry name" value="GRB/APBB1IP"/>
</dbReference>
<evidence type="ECO:0000256" key="1">
    <source>
        <dbReference type="SAM" id="MobiDB-lite"/>
    </source>
</evidence>
<feature type="compositionally biased region" description="Low complexity" evidence="1">
    <location>
        <begin position="295"/>
        <end position="306"/>
    </location>
</feature>
<feature type="region of interest" description="Disordered" evidence="1">
    <location>
        <begin position="977"/>
        <end position="1094"/>
    </location>
</feature>
<evidence type="ECO:0000259" key="3">
    <source>
        <dbReference type="PROSITE" id="PS50200"/>
    </source>
</evidence>
<feature type="region of interest" description="Disordered" evidence="1">
    <location>
        <begin position="875"/>
        <end position="961"/>
    </location>
</feature>
<feature type="domain" description="Ras-associating" evidence="3">
    <location>
        <begin position="333"/>
        <end position="420"/>
    </location>
</feature>
<dbReference type="SUPFAM" id="SSF54236">
    <property type="entry name" value="Ubiquitin-like"/>
    <property type="match status" value="1"/>
</dbReference>
<dbReference type="InterPro" id="IPR001849">
    <property type="entry name" value="PH_domain"/>
</dbReference>
<dbReference type="PROSITE" id="PS50003">
    <property type="entry name" value="PH_DOMAIN"/>
    <property type="match status" value="1"/>
</dbReference>
<proteinExistence type="predicted"/>
<dbReference type="Gene3D" id="3.10.20.90">
    <property type="entry name" value="Phosphatidylinositol 3-kinase Catalytic Subunit, Chain A, domain 1"/>
    <property type="match status" value="1"/>
</dbReference>
<feature type="compositionally biased region" description="Basic and acidic residues" evidence="1">
    <location>
        <begin position="243"/>
        <end position="263"/>
    </location>
</feature>
<dbReference type="PANTHER" id="PTHR11243">
    <property type="entry name" value="GROWTH FACTOR RECEPTOR-BOUND PROTEIN"/>
    <property type="match status" value="1"/>
</dbReference>
<feature type="domain" description="PH" evidence="2">
    <location>
        <begin position="461"/>
        <end position="572"/>
    </location>
</feature>
<dbReference type="CDD" id="cd16138">
    <property type="entry name" value="RA_MRL_MIG10"/>
    <property type="match status" value="1"/>
</dbReference>
<protein>
    <recommendedName>
        <fullName evidence="5">Amyloid beta A4 precursor protein-binding family B member 1-interacting protein</fullName>
    </recommendedName>
</protein>
<dbReference type="SUPFAM" id="SSF50729">
    <property type="entry name" value="PH domain-like"/>
    <property type="match status" value="1"/>
</dbReference>
<feature type="region of interest" description="Disordered" evidence="1">
    <location>
        <begin position="605"/>
        <end position="669"/>
    </location>
</feature>
<dbReference type="Pfam" id="PF21989">
    <property type="entry name" value="RA_2"/>
    <property type="match status" value="1"/>
</dbReference>
<dbReference type="Gene3D" id="2.30.29.30">
    <property type="entry name" value="Pleckstrin-homology domain (PH domain)/Phosphotyrosine-binding domain (PTB)"/>
    <property type="match status" value="1"/>
</dbReference>
<accession>A0A7R9JVX9</accession>
<gene>
    <name evidence="4" type="ORF">TGEB3V08_LOCUS3422</name>
</gene>
<feature type="compositionally biased region" description="Low complexity" evidence="1">
    <location>
        <begin position="892"/>
        <end position="916"/>
    </location>
</feature>
<evidence type="ECO:0000313" key="4">
    <source>
        <dbReference type="EMBL" id="CAD7589480.1"/>
    </source>
</evidence>
<dbReference type="AlphaFoldDB" id="A0A7R9JVX9"/>
<dbReference type="GO" id="GO:0048699">
    <property type="term" value="P:generation of neurons"/>
    <property type="evidence" value="ECO:0007669"/>
    <property type="project" value="UniProtKB-ARBA"/>
</dbReference>
<dbReference type="EMBL" id="OE840084">
    <property type="protein sequence ID" value="CAD7589480.1"/>
    <property type="molecule type" value="Genomic_DNA"/>
</dbReference>
<feature type="region of interest" description="Disordered" evidence="1">
    <location>
        <begin position="191"/>
        <end position="313"/>
    </location>
</feature>
<feature type="region of interest" description="Disordered" evidence="1">
    <location>
        <begin position="1210"/>
        <end position="1236"/>
    </location>
</feature>
<dbReference type="SMART" id="SM00314">
    <property type="entry name" value="RA"/>
    <property type="match status" value="1"/>
</dbReference>
<dbReference type="PROSITE" id="PS50200">
    <property type="entry name" value="RA"/>
    <property type="match status" value="1"/>
</dbReference>
<evidence type="ECO:0000259" key="2">
    <source>
        <dbReference type="PROSITE" id="PS50003"/>
    </source>
</evidence>
<dbReference type="GO" id="GO:0071944">
    <property type="term" value="C:cell periphery"/>
    <property type="evidence" value="ECO:0007669"/>
    <property type="project" value="UniProtKB-ARBA"/>
</dbReference>
<organism evidence="4">
    <name type="scientific">Timema genevievae</name>
    <name type="common">Walking stick</name>
    <dbReference type="NCBI Taxonomy" id="629358"/>
    <lineage>
        <taxon>Eukaryota</taxon>
        <taxon>Metazoa</taxon>
        <taxon>Ecdysozoa</taxon>
        <taxon>Arthropoda</taxon>
        <taxon>Hexapoda</taxon>
        <taxon>Insecta</taxon>
        <taxon>Pterygota</taxon>
        <taxon>Neoptera</taxon>
        <taxon>Polyneoptera</taxon>
        <taxon>Phasmatodea</taxon>
        <taxon>Timematodea</taxon>
        <taxon>Timematoidea</taxon>
        <taxon>Timematidae</taxon>
        <taxon>Timema</taxon>
    </lineage>
</organism>
<feature type="compositionally biased region" description="Polar residues" evidence="1">
    <location>
        <begin position="195"/>
        <end position="206"/>
    </location>
</feature>
<name>A0A7R9JVX9_TIMGE</name>
<feature type="compositionally biased region" description="Polar residues" evidence="1">
    <location>
        <begin position="771"/>
        <end position="784"/>
    </location>
</feature>
<dbReference type="InterPro" id="IPR029071">
    <property type="entry name" value="Ubiquitin-like_domsf"/>
</dbReference>
<feature type="compositionally biased region" description="Low complexity" evidence="1">
    <location>
        <begin position="652"/>
        <end position="669"/>
    </location>
</feature>
<feature type="compositionally biased region" description="Low complexity" evidence="1">
    <location>
        <begin position="275"/>
        <end position="285"/>
    </location>
</feature>
<evidence type="ECO:0008006" key="5">
    <source>
        <dbReference type="Google" id="ProtNLM"/>
    </source>
</evidence>
<reference evidence="4" key="1">
    <citation type="submission" date="2020-11" db="EMBL/GenBank/DDBJ databases">
        <authorList>
            <person name="Tran Van P."/>
        </authorList>
    </citation>
    <scope>NUCLEOTIDE SEQUENCE</scope>
</reference>
<feature type="compositionally biased region" description="Polar residues" evidence="1">
    <location>
        <begin position="1227"/>
        <end position="1236"/>
    </location>
</feature>
<feature type="region of interest" description="Disordered" evidence="1">
    <location>
        <begin position="708"/>
        <end position="799"/>
    </location>
</feature>
<dbReference type="InterPro" id="IPR039665">
    <property type="entry name" value="PH_APBB1IP"/>
</dbReference>
<dbReference type="SMART" id="SM00233">
    <property type="entry name" value="PH"/>
    <property type="match status" value="1"/>
</dbReference>
<feature type="compositionally biased region" description="Polar residues" evidence="1">
    <location>
        <begin position="605"/>
        <end position="633"/>
    </location>
</feature>
<feature type="compositionally biased region" description="Polar residues" evidence="1">
    <location>
        <begin position="938"/>
        <end position="960"/>
    </location>
</feature>